<dbReference type="EMBL" id="KB007932">
    <property type="protein sequence ID" value="ELR19625.1"/>
    <property type="molecule type" value="Genomic_DNA"/>
</dbReference>
<dbReference type="PANTHER" id="PTHR15430:SF1">
    <property type="entry name" value="GLOMULIN"/>
    <property type="match status" value="1"/>
</dbReference>
<proteinExistence type="predicted"/>
<gene>
    <name evidence="2" type="ORF">ACA1_198460</name>
</gene>
<dbReference type="Pfam" id="PF08568">
    <property type="entry name" value="Kinetochor_Ybp2"/>
    <property type="match status" value="2"/>
</dbReference>
<dbReference type="Proteomes" id="UP000011083">
    <property type="component" value="Unassembled WGS sequence"/>
</dbReference>
<dbReference type="RefSeq" id="XP_004341717.1">
    <property type="nucleotide sequence ID" value="XM_004341669.1"/>
</dbReference>
<sequence>MEERNFEELLASISAAAAHVNEVPREQQQQEVVDALVSLLDVPAALSAEQRERLFDLLLPLLRPDKPLLGRVFFDIFHGLLGFLPYPETQPACTQIVNDIAATCNPREMWIVCTEALGRPQPTATKVLLLHLLSQVLRRLPESSRPRFLRSGLSLAASLLRPKDERASGDDDEEEDSDEMDEEYRLAPDTESFAKAALELARPFVSKTTTPLAREEGELVLGFLMAVLAGPVARAPLESRPKNKPHAGYSGIASTVLELLLALGWSVDRVLSAAATINPSGVGVYAYLVFVQPPDVTLSQHCLPMVSSSLYSFCRILPSLSQLLREPAPNASFKGHRLLVHFTDLLRGSAGEVSEPVLAGLGASLDQWRELCKDVITYMVSNPVEGERQTAYGCLGALFTLLGPWERFRVLGSLLQDCPYAAVAGLLVARLKDETLRAWPARGSPAGTHCPPFASPKLVDLFPHFMHCKAPIEQLDLLMHSLNFYRFLLLRDRGAQAVVGVWRPDLVEWVKAQWLLPLREEYSTTLGEEAQQQKIAMLTQHGFPQLSPEDMQHASTASLTALAPLTDLIDWVFSLLDEQQLQLAPVRADPSLLPRP</sequence>
<dbReference type="SUPFAM" id="SSF48371">
    <property type="entry name" value="ARM repeat"/>
    <property type="match status" value="1"/>
</dbReference>
<evidence type="ECO:0000313" key="2">
    <source>
        <dbReference type="EMBL" id="ELR19625.1"/>
    </source>
</evidence>
<dbReference type="GO" id="GO:0055105">
    <property type="term" value="F:ubiquitin-protein transferase inhibitor activity"/>
    <property type="evidence" value="ECO:0007669"/>
    <property type="project" value="TreeGrafter"/>
</dbReference>
<dbReference type="VEuPathDB" id="AmoebaDB:ACA1_198460"/>
<dbReference type="OrthoDB" id="5396786at2759"/>
<dbReference type="STRING" id="1257118.L8H361"/>
<dbReference type="InterPro" id="IPR019516">
    <property type="entry name" value="Glomulin/ALF4"/>
</dbReference>
<dbReference type="GeneID" id="14920449"/>
<dbReference type="PANTHER" id="PTHR15430">
    <property type="entry name" value="GLOMULIN"/>
    <property type="match status" value="1"/>
</dbReference>
<dbReference type="InterPro" id="IPR016024">
    <property type="entry name" value="ARM-type_fold"/>
</dbReference>
<dbReference type="InterPro" id="IPR013877">
    <property type="entry name" value="YAP-bd/ALF4/Glomulin"/>
</dbReference>
<dbReference type="GO" id="GO:0005737">
    <property type="term" value="C:cytoplasm"/>
    <property type="evidence" value="ECO:0007669"/>
    <property type="project" value="TreeGrafter"/>
</dbReference>
<dbReference type="AlphaFoldDB" id="L8H361"/>
<dbReference type="KEGG" id="acan:ACA1_198460"/>
<evidence type="ECO:0000313" key="3">
    <source>
        <dbReference type="Proteomes" id="UP000011083"/>
    </source>
</evidence>
<evidence type="ECO:0000256" key="1">
    <source>
        <dbReference type="SAM" id="MobiDB-lite"/>
    </source>
</evidence>
<reference evidence="2 3" key="1">
    <citation type="journal article" date="2013" name="Genome Biol.">
        <title>Genome of Acanthamoeba castellanii highlights extensive lateral gene transfer and early evolution of tyrosine kinase signaling.</title>
        <authorList>
            <person name="Clarke M."/>
            <person name="Lohan A.J."/>
            <person name="Liu B."/>
            <person name="Lagkouvardos I."/>
            <person name="Roy S."/>
            <person name="Zafar N."/>
            <person name="Bertelli C."/>
            <person name="Schilde C."/>
            <person name="Kianianmomeni A."/>
            <person name="Burglin T.R."/>
            <person name="Frech C."/>
            <person name="Turcotte B."/>
            <person name="Kopec K.O."/>
            <person name="Synnott J.M."/>
            <person name="Choo C."/>
            <person name="Paponov I."/>
            <person name="Finkler A."/>
            <person name="Soon Heng Tan C."/>
            <person name="Hutchins A.P."/>
            <person name="Weinmeier T."/>
            <person name="Rattei T."/>
            <person name="Chu J.S."/>
            <person name="Gimenez G."/>
            <person name="Irimia M."/>
            <person name="Rigden D.J."/>
            <person name="Fitzpatrick D.A."/>
            <person name="Lorenzo-Morales J."/>
            <person name="Bateman A."/>
            <person name="Chiu C.H."/>
            <person name="Tang P."/>
            <person name="Hegemann P."/>
            <person name="Fromm H."/>
            <person name="Raoult D."/>
            <person name="Greub G."/>
            <person name="Miranda-Saavedra D."/>
            <person name="Chen N."/>
            <person name="Nash P."/>
            <person name="Ginger M.L."/>
            <person name="Horn M."/>
            <person name="Schaap P."/>
            <person name="Caler L."/>
            <person name="Loftus B."/>
        </authorList>
    </citation>
    <scope>NUCLEOTIDE SEQUENCE [LARGE SCALE GENOMIC DNA]</scope>
    <source>
        <strain evidence="2 3">Neff</strain>
    </source>
</reference>
<name>L8H361_ACACF</name>
<accession>L8H361</accession>
<feature type="compositionally biased region" description="Acidic residues" evidence="1">
    <location>
        <begin position="170"/>
        <end position="182"/>
    </location>
</feature>
<keyword evidence="3" id="KW-1185">Reference proteome</keyword>
<organism evidence="2 3">
    <name type="scientific">Acanthamoeba castellanii (strain ATCC 30010 / Neff)</name>
    <dbReference type="NCBI Taxonomy" id="1257118"/>
    <lineage>
        <taxon>Eukaryota</taxon>
        <taxon>Amoebozoa</taxon>
        <taxon>Discosea</taxon>
        <taxon>Longamoebia</taxon>
        <taxon>Centramoebida</taxon>
        <taxon>Acanthamoebidae</taxon>
        <taxon>Acanthamoeba</taxon>
    </lineage>
</organism>
<protein>
    <submittedName>
        <fullName evidence="2">Uncharacterized protein</fullName>
    </submittedName>
</protein>
<feature type="region of interest" description="Disordered" evidence="1">
    <location>
        <begin position="162"/>
        <end position="183"/>
    </location>
</feature>